<gene>
    <name evidence="2" type="ORF">HW115_03635</name>
</gene>
<name>A0A851GAB0_9BACT</name>
<dbReference type="AlphaFoldDB" id="A0A851GAB0"/>
<sequence length="173" mass="19482">MKSHEVLKEAFEQSSPKSIASELGVSLSLVYKWAQDQSELGSGSRNPLDRIIEIYDNTRHQAIIEWLCEQCDGYFVNNPQPPSEEDYKVLPATHEIVGQFSALLHRISQAALDNSITPDEAEDIRHSWDSLKSYAEGFVRCCEKGDFERIPKEENPRGSDPSANTPAPRTALY</sequence>
<dbReference type="EMBL" id="JACBAZ010000001">
    <property type="protein sequence ID" value="NWK54688.1"/>
    <property type="molecule type" value="Genomic_DNA"/>
</dbReference>
<comment type="caution">
    <text evidence="2">The sequence shown here is derived from an EMBL/GenBank/DDBJ whole genome shotgun (WGS) entry which is preliminary data.</text>
</comment>
<reference evidence="2 3" key="1">
    <citation type="submission" date="2020-07" db="EMBL/GenBank/DDBJ databases">
        <title>Roseicoccus Jingziensis gen. nov., sp. nov., isolated from coastal seawater.</title>
        <authorList>
            <person name="Feng X."/>
        </authorList>
    </citation>
    <scope>NUCLEOTIDE SEQUENCE [LARGE SCALE GENOMIC DNA]</scope>
    <source>
        <strain evidence="2 3">N1E253</strain>
    </source>
</reference>
<evidence type="ECO:0000313" key="2">
    <source>
        <dbReference type="EMBL" id="NWK54688.1"/>
    </source>
</evidence>
<proteinExistence type="predicted"/>
<keyword evidence="3" id="KW-1185">Reference proteome</keyword>
<organism evidence="2 3">
    <name type="scientific">Oceaniferula marina</name>
    <dbReference type="NCBI Taxonomy" id="2748318"/>
    <lineage>
        <taxon>Bacteria</taxon>
        <taxon>Pseudomonadati</taxon>
        <taxon>Verrucomicrobiota</taxon>
        <taxon>Verrucomicrobiia</taxon>
        <taxon>Verrucomicrobiales</taxon>
        <taxon>Verrucomicrobiaceae</taxon>
        <taxon>Oceaniferula</taxon>
    </lineage>
</organism>
<evidence type="ECO:0000313" key="3">
    <source>
        <dbReference type="Proteomes" id="UP000557872"/>
    </source>
</evidence>
<evidence type="ECO:0000256" key="1">
    <source>
        <dbReference type="SAM" id="MobiDB-lite"/>
    </source>
</evidence>
<dbReference type="RefSeq" id="WP_178931199.1">
    <property type="nucleotide sequence ID" value="NZ_JACBAZ010000001.1"/>
</dbReference>
<feature type="region of interest" description="Disordered" evidence="1">
    <location>
        <begin position="149"/>
        <end position="173"/>
    </location>
</feature>
<accession>A0A851GAB0</accession>
<dbReference type="Proteomes" id="UP000557872">
    <property type="component" value="Unassembled WGS sequence"/>
</dbReference>
<protein>
    <submittedName>
        <fullName evidence="2">Uncharacterized protein</fullName>
    </submittedName>
</protein>